<keyword evidence="12" id="KW-0961">Cell wall biogenesis/degradation</keyword>
<gene>
    <name evidence="15" type="ORF">HRI_001681400</name>
</gene>
<organism evidence="15 16">
    <name type="scientific">Hibiscus trionum</name>
    <name type="common">Flower of an hour</name>
    <dbReference type="NCBI Taxonomy" id="183268"/>
    <lineage>
        <taxon>Eukaryota</taxon>
        <taxon>Viridiplantae</taxon>
        <taxon>Streptophyta</taxon>
        <taxon>Embryophyta</taxon>
        <taxon>Tracheophyta</taxon>
        <taxon>Spermatophyta</taxon>
        <taxon>Magnoliopsida</taxon>
        <taxon>eudicotyledons</taxon>
        <taxon>Gunneridae</taxon>
        <taxon>Pentapetalae</taxon>
        <taxon>rosids</taxon>
        <taxon>malvids</taxon>
        <taxon>Malvales</taxon>
        <taxon>Malvaceae</taxon>
        <taxon>Malvoideae</taxon>
        <taxon>Hibiscus</taxon>
    </lineage>
</organism>
<evidence type="ECO:0000256" key="1">
    <source>
        <dbReference type="ARBA" id="ARBA00005184"/>
    </source>
</evidence>
<keyword evidence="5 12" id="KW-0378">Hydrolase</keyword>
<dbReference type="SUPFAM" id="SSF51126">
    <property type="entry name" value="Pectin lyase-like"/>
    <property type="match status" value="1"/>
</dbReference>
<keyword evidence="16" id="KW-1185">Reference proteome</keyword>
<reference evidence="15" key="1">
    <citation type="submission" date="2023-05" db="EMBL/GenBank/DDBJ databases">
        <title>Genome and transcriptome analyses reveal genes involved in the formation of fine ridges on petal epidermal cells in Hibiscus trionum.</title>
        <authorList>
            <person name="Koshimizu S."/>
            <person name="Masuda S."/>
            <person name="Ishii T."/>
            <person name="Shirasu K."/>
            <person name="Hoshino A."/>
            <person name="Arita M."/>
        </authorList>
    </citation>
    <scope>NUCLEOTIDE SEQUENCE</scope>
    <source>
        <strain evidence="15">Hamamatsu line</strain>
    </source>
</reference>
<dbReference type="Gene3D" id="2.160.20.10">
    <property type="entry name" value="Single-stranded right-handed beta-helix, Pectin lyase-like"/>
    <property type="match status" value="1"/>
</dbReference>
<comment type="caution">
    <text evidence="15">The sequence shown here is derived from an EMBL/GenBank/DDBJ whole genome shotgun (WGS) entry which is preliminary data.</text>
</comment>
<evidence type="ECO:0000256" key="2">
    <source>
        <dbReference type="ARBA" id="ARBA00006027"/>
    </source>
</evidence>
<comment type="catalytic activity">
    <reaction evidence="9 12">
        <text>[(1-&gt;4)-alpha-D-galacturonosyl methyl ester](n) + n H2O = [(1-&gt;4)-alpha-D-galacturonosyl](n) + n methanol + n H(+)</text>
        <dbReference type="Rhea" id="RHEA:22380"/>
        <dbReference type="Rhea" id="RHEA-COMP:14570"/>
        <dbReference type="Rhea" id="RHEA-COMP:14573"/>
        <dbReference type="ChEBI" id="CHEBI:15377"/>
        <dbReference type="ChEBI" id="CHEBI:15378"/>
        <dbReference type="ChEBI" id="CHEBI:17790"/>
        <dbReference type="ChEBI" id="CHEBI:140522"/>
        <dbReference type="ChEBI" id="CHEBI:140523"/>
        <dbReference type="EC" id="3.1.1.11"/>
    </reaction>
</comment>
<comment type="function">
    <text evidence="10 12">Acts in the modification of cell walls via demethylesterification of cell wall pectin.</text>
</comment>
<keyword evidence="12" id="KW-0134">Cell wall</keyword>
<keyword evidence="13" id="KW-0812">Transmembrane</keyword>
<protein>
    <recommendedName>
        <fullName evidence="4 12">Pectinesterase</fullName>
        <ecNumber evidence="4 12">3.1.1.11</ecNumber>
    </recommendedName>
</protein>
<dbReference type="Gene3D" id="1.20.140.40">
    <property type="entry name" value="Invertase/pectin methylesterase inhibitor family protein"/>
    <property type="match status" value="1"/>
</dbReference>
<evidence type="ECO:0000259" key="14">
    <source>
        <dbReference type="SMART" id="SM00856"/>
    </source>
</evidence>
<sequence length="567" mass="63704">MEENNNVTIIGICSLLLVVLVVAVTFGVTQDEKSDDGGHCEVQSSAKAIKDLCQPTDYEQTCERSLEKANTTDSKVLIRTGFKAAITEIEGVIARSDALKEDVKDKPRARQALANCKVLMQYAIDDLNDADDQMGKLVMNRFDEYIENLKIWLAATITHQETCLDGFVKTRGEAGNKMRELLKTSRELSSNALAMVYELDLALKKLDLPNMSKMNTSGFSRRLLSQLEELPPWVSSTQRKLLANKTPSDVEPNLVVAKDKSGNYSTIKAALKQVPRGSSEPFVIYIKAGIYKERLVINKDMRNVILIGDGPKKTVITGSKNYRDGTSTYRTATVAVIGKRFIAKDIQIRNTAGAKKRQAVALRVQSDQSVFYNCKIDGYGNTLYVHSHRQFYRQCTIRGTIDFIFGDAAVVLQNCKIIIKRPLSKQDCFVTAQGRSERREVTAIVLHNCSISGTNEYKTVKNKNKAYLGRPWKEFSRTIIMQSYIDDVIDPKGWFPWDGEFAFDTSVYAEFKNRGPGAVQAGRVKGRGMKRFSVEHMKRYTVEEFIRGQEFIPKAGVPYSPRMIKGL</sequence>
<dbReference type="SMART" id="SM00856">
    <property type="entry name" value="PMEI"/>
    <property type="match status" value="1"/>
</dbReference>
<evidence type="ECO:0000256" key="9">
    <source>
        <dbReference type="ARBA" id="ARBA00047928"/>
    </source>
</evidence>
<dbReference type="Proteomes" id="UP001165190">
    <property type="component" value="Unassembled WGS sequence"/>
</dbReference>
<name>A0A9W7LXU3_HIBTR</name>
<dbReference type="Pfam" id="PF01095">
    <property type="entry name" value="Pectinesterase"/>
    <property type="match status" value="1"/>
</dbReference>
<dbReference type="EMBL" id="BSYR01000017">
    <property type="protein sequence ID" value="GMI80121.1"/>
    <property type="molecule type" value="Genomic_DNA"/>
</dbReference>
<evidence type="ECO:0000256" key="12">
    <source>
        <dbReference type="RuleBase" id="RU000589"/>
    </source>
</evidence>
<dbReference type="CDD" id="cd15798">
    <property type="entry name" value="PMEI-like_3"/>
    <property type="match status" value="1"/>
</dbReference>
<dbReference type="OrthoDB" id="2019149at2759"/>
<feature type="transmembrane region" description="Helical" evidence="13">
    <location>
        <begin position="7"/>
        <end position="28"/>
    </location>
</feature>
<dbReference type="GO" id="GO:0030599">
    <property type="term" value="F:pectinesterase activity"/>
    <property type="evidence" value="ECO:0007669"/>
    <property type="project" value="UniProtKB-UniRule"/>
</dbReference>
<dbReference type="SUPFAM" id="SSF101148">
    <property type="entry name" value="Plant invertase/pectin methylesterase inhibitor"/>
    <property type="match status" value="1"/>
</dbReference>
<comment type="similarity">
    <text evidence="3">In the C-terminal section; belongs to the pectinesterase family.</text>
</comment>
<dbReference type="PROSITE" id="PS00503">
    <property type="entry name" value="PECTINESTERASE_2"/>
    <property type="match status" value="1"/>
</dbReference>
<feature type="domain" description="Pectinesterase inhibitor" evidence="14">
    <location>
        <begin position="44"/>
        <end position="195"/>
    </location>
</feature>
<keyword evidence="8" id="KW-0325">Glycoprotein</keyword>
<evidence type="ECO:0000256" key="10">
    <source>
        <dbReference type="ARBA" id="ARBA00057335"/>
    </source>
</evidence>
<comment type="pathway">
    <text evidence="1 12">Glycan metabolism; pectin degradation; 2-dehydro-3-deoxy-D-gluconate from pectin: step 1/5.</text>
</comment>
<keyword evidence="13" id="KW-1133">Transmembrane helix</keyword>
<accession>A0A9W7LXU3</accession>
<dbReference type="PROSITE" id="PS00800">
    <property type="entry name" value="PECTINESTERASE_1"/>
    <property type="match status" value="1"/>
</dbReference>
<evidence type="ECO:0000256" key="8">
    <source>
        <dbReference type="ARBA" id="ARBA00023180"/>
    </source>
</evidence>
<dbReference type="GO" id="GO:0004857">
    <property type="term" value="F:enzyme inhibitor activity"/>
    <property type="evidence" value="ECO:0007669"/>
    <property type="project" value="InterPro"/>
</dbReference>
<dbReference type="EC" id="3.1.1.11" evidence="4 12"/>
<dbReference type="InterPro" id="IPR011050">
    <property type="entry name" value="Pectin_lyase_fold/virulence"/>
</dbReference>
<evidence type="ECO:0000256" key="11">
    <source>
        <dbReference type="PROSITE-ProRule" id="PRU10040"/>
    </source>
</evidence>
<dbReference type="FunFam" id="1.20.140.40:FF:000001">
    <property type="entry name" value="Pectinesterase"/>
    <property type="match status" value="1"/>
</dbReference>
<proteinExistence type="inferred from homology"/>
<dbReference type="InterPro" id="IPR035513">
    <property type="entry name" value="Invertase/methylesterase_inhib"/>
</dbReference>
<dbReference type="GO" id="GO:0045490">
    <property type="term" value="P:pectin catabolic process"/>
    <property type="evidence" value="ECO:0007669"/>
    <property type="project" value="UniProtKB-UniRule"/>
</dbReference>
<feature type="active site" evidence="11">
    <location>
        <position position="402"/>
    </location>
</feature>
<dbReference type="FunFam" id="2.160.20.10:FF:000001">
    <property type="entry name" value="Pectinesterase"/>
    <property type="match status" value="1"/>
</dbReference>
<dbReference type="AlphaFoldDB" id="A0A9W7LXU3"/>
<dbReference type="InterPro" id="IPR033131">
    <property type="entry name" value="Pectinesterase_Asp_AS"/>
</dbReference>
<keyword evidence="13" id="KW-0472">Membrane</keyword>
<evidence type="ECO:0000256" key="7">
    <source>
        <dbReference type="ARBA" id="ARBA00023157"/>
    </source>
</evidence>
<dbReference type="InterPro" id="IPR012334">
    <property type="entry name" value="Pectin_lyas_fold"/>
</dbReference>
<dbReference type="GO" id="GO:0042545">
    <property type="term" value="P:cell wall modification"/>
    <property type="evidence" value="ECO:0007669"/>
    <property type="project" value="UniProtKB-UniRule"/>
</dbReference>
<evidence type="ECO:0000256" key="6">
    <source>
        <dbReference type="ARBA" id="ARBA00023085"/>
    </source>
</evidence>
<evidence type="ECO:0000256" key="5">
    <source>
        <dbReference type="ARBA" id="ARBA00022801"/>
    </source>
</evidence>
<keyword evidence="6 12" id="KW-0063">Aspartyl esterase</keyword>
<evidence type="ECO:0000256" key="3">
    <source>
        <dbReference type="ARBA" id="ARBA00007786"/>
    </source>
</evidence>
<evidence type="ECO:0000313" key="15">
    <source>
        <dbReference type="EMBL" id="GMI80121.1"/>
    </source>
</evidence>
<dbReference type="InterPro" id="IPR006501">
    <property type="entry name" value="Pectinesterase_inhib_dom"/>
</dbReference>
<dbReference type="InterPro" id="IPR000070">
    <property type="entry name" value="Pectinesterase_cat"/>
</dbReference>
<evidence type="ECO:0000256" key="4">
    <source>
        <dbReference type="ARBA" id="ARBA00013229"/>
    </source>
</evidence>
<dbReference type="PANTHER" id="PTHR31707">
    <property type="entry name" value="PECTINESTERASE"/>
    <property type="match status" value="1"/>
</dbReference>
<comment type="subcellular location">
    <subcellularLocation>
        <location evidence="12">Secreted</location>
        <location evidence="12">Cell wall</location>
    </subcellularLocation>
</comment>
<dbReference type="NCBIfam" id="TIGR01614">
    <property type="entry name" value="PME_inhib"/>
    <property type="match status" value="1"/>
</dbReference>
<comment type="similarity">
    <text evidence="2">In the N-terminal section; belongs to the PMEI family.</text>
</comment>
<dbReference type="InterPro" id="IPR018040">
    <property type="entry name" value="Pectinesterase_Tyr_AS"/>
</dbReference>
<keyword evidence="12" id="KW-0964">Secreted</keyword>
<evidence type="ECO:0000256" key="13">
    <source>
        <dbReference type="SAM" id="Phobius"/>
    </source>
</evidence>
<dbReference type="Pfam" id="PF04043">
    <property type="entry name" value="PMEI"/>
    <property type="match status" value="1"/>
</dbReference>
<evidence type="ECO:0000313" key="16">
    <source>
        <dbReference type="Proteomes" id="UP001165190"/>
    </source>
</evidence>
<keyword evidence="7" id="KW-1015">Disulfide bond</keyword>